<comment type="caution">
    <text evidence="1">The sequence shown here is derived from an EMBL/GenBank/DDBJ whole genome shotgun (WGS) entry which is preliminary data.</text>
</comment>
<dbReference type="Proteomes" id="UP000070394">
    <property type="component" value="Unassembled WGS sequence"/>
</dbReference>
<gene>
    <name evidence="1" type="ORF">HMPREF1866_02016</name>
</gene>
<sequence length="146" mass="17024">KRGSQAIQSYVWDFNVAYMAEGEKEFTYLQDELGSTVRLLEKGGESQAIYGYDEFGEDTYNTQGKMQPFGYTGYRYDNVADTYFAQAREYVPKIGRFVGEDWIKGNIEKPFSLNQYGYCWGNPIGLVDRDGKHRKWLVTIHKYLIY</sequence>
<dbReference type="Gene3D" id="2.180.10.10">
    <property type="entry name" value="RHS repeat-associated core"/>
    <property type="match status" value="1"/>
</dbReference>
<keyword evidence="2" id="KW-1185">Reference proteome</keyword>
<proteinExistence type="predicted"/>
<dbReference type="STRING" id="467210.HMPREF1866_02016"/>
<dbReference type="InterPro" id="IPR022385">
    <property type="entry name" value="Rhs_assc_core"/>
</dbReference>
<organism evidence="1 2">
    <name type="scientific">Lachnoanaerobaculum saburreum</name>
    <dbReference type="NCBI Taxonomy" id="467210"/>
    <lineage>
        <taxon>Bacteria</taxon>
        <taxon>Bacillati</taxon>
        <taxon>Bacillota</taxon>
        <taxon>Clostridia</taxon>
        <taxon>Lachnospirales</taxon>
        <taxon>Lachnospiraceae</taxon>
        <taxon>Lachnoanaerobaculum</taxon>
    </lineage>
</organism>
<dbReference type="EMBL" id="LSDA01000108">
    <property type="protein sequence ID" value="KXB55794.1"/>
    <property type="molecule type" value="Genomic_DNA"/>
</dbReference>
<feature type="non-terminal residue" evidence="1">
    <location>
        <position position="1"/>
    </location>
</feature>
<evidence type="ECO:0000313" key="1">
    <source>
        <dbReference type="EMBL" id="KXB55794.1"/>
    </source>
</evidence>
<reference evidence="2" key="1">
    <citation type="submission" date="2016-01" db="EMBL/GenBank/DDBJ databases">
        <authorList>
            <person name="Mitreva M."/>
            <person name="Pepin K.H."/>
            <person name="Mihindukulasuriya K.A."/>
            <person name="Fulton R."/>
            <person name="Fronick C."/>
            <person name="O'Laughlin M."/>
            <person name="Miner T."/>
            <person name="Herter B."/>
            <person name="Rosa B.A."/>
            <person name="Cordes M."/>
            <person name="Tomlinson C."/>
            <person name="Wollam A."/>
            <person name="Palsikar V.B."/>
            <person name="Mardis E.R."/>
            <person name="Wilson R.K."/>
        </authorList>
    </citation>
    <scope>NUCLEOTIDE SEQUENCE [LARGE SCALE GENOMIC DNA]</scope>
    <source>
        <strain evidence="2">DNF00896</strain>
    </source>
</reference>
<dbReference type="AlphaFoldDB" id="A0A133ZK23"/>
<dbReference type="RefSeq" id="WP_278320421.1">
    <property type="nucleotide sequence ID" value="NZ_KQ959838.1"/>
</dbReference>
<name>A0A133ZK23_9FIRM</name>
<dbReference type="PATRIC" id="fig|467210.3.peg.1993"/>
<dbReference type="NCBIfam" id="TIGR03696">
    <property type="entry name" value="Rhs_assc_core"/>
    <property type="match status" value="1"/>
</dbReference>
<accession>A0A133ZK23</accession>
<evidence type="ECO:0000313" key="2">
    <source>
        <dbReference type="Proteomes" id="UP000070394"/>
    </source>
</evidence>
<protein>
    <submittedName>
        <fullName evidence="1">RHS repeat-associated core domain protein</fullName>
    </submittedName>
</protein>